<dbReference type="AlphaFoldDB" id="A0ABD5CFE3"/>
<reference evidence="1 2" key="1">
    <citation type="submission" date="2023-08" db="EMBL/GenBank/DDBJ databases">
        <title>Genome sequencing of plant associated microbes to promote plant fitness in Sorghum bicolor and Oryza sativa.</title>
        <authorList>
            <person name="Coleman-Derr D."/>
        </authorList>
    </citation>
    <scope>NUCLEOTIDE SEQUENCE [LARGE SCALE GENOMIC DNA]</scope>
    <source>
        <strain evidence="1 2">SLBN-33</strain>
    </source>
</reference>
<evidence type="ECO:0000313" key="2">
    <source>
        <dbReference type="Proteomes" id="UP001245184"/>
    </source>
</evidence>
<protein>
    <submittedName>
        <fullName evidence="1">Uncharacterized protein</fullName>
    </submittedName>
</protein>
<comment type="caution">
    <text evidence="1">The sequence shown here is derived from an EMBL/GenBank/DDBJ whole genome shotgun (WGS) entry which is preliminary data.</text>
</comment>
<sequence length="34" mass="3543">MRAVACASASKQDLASTVTDATPLRKGKRAISHT</sequence>
<proteinExistence type="predicted"/>
<dbReference type="EMBL" id="JAVIZN010000002">
    <property type="protein sequence ID" value="MDR6203964.1"/>
    <property type="molecule type" value="Genomic_DNA"/>
</dbReference>
<organism evidence="1 2">
    <name type="scientific">Paraburkholderia graminis</name>
    <dbReference type="NCBI Taxonomy" id="60548"/>
    <lineage>
        <taxon>Bacteria</taxon>
        <taxon>Pseudomonadati</taxon>
        <taxon>Pseudomonadota</taxon>
        <taxon>Betaproteobacteria</taxon>
        <taxon>Burkholderiales</taxon>
        <taxon>Burkholderiaceae</taxon>
        <taxon>Paraburkholderia</taxon>
    </lineage>
</organism>
<evidence type="ECO:0000313" key="1">
    <source>
        <dbReference type="EMBL" id="MDR6203964.1"/>
    </source>
</evidence>
<dbReference type="Proteomes" id="UP001245184">
    <property type="component" value="Unassembled WGS sequence"/>
</dbReference>
<name>A0ABD5CFE3_9BURK</name>
<gene>
    <name evidence="1" type="ORF">QF025_002684</name>
</gene>
<accession>A0ABD5CFE3</accession>